<keyword evidence="3" id="KW-0411">Iron-sulfur</keyword>
<dbReference type="PANTHER" id="PTHR30548">
    <property type="entry name" value="2-HYDROXYGLUTARYL-COA DEHYDRATASE, D-COMPONENT-RELATED"/>
    <property type="match status" value="1"/>
</dbReference>
<evidence type="ECO:0000313" key="4">
    <source>
        <dbReference type="EMBL" id="VTQ83422.1"/>
    </source>
</evidence>
<protein>
    <submittedName>
        <fullName evidence="4">2-hydroxyglutaryl-CoA dehydratase subunit D</fullName>
        <ecNumber evidence="4">4.2.1.-</ecNumber>
    </submittedName>
</protein>
<dbReference type="OrthoDB" id="9810278at2"/>
<keyword evidence="3" id="KW-0479">Metal-binding</keyword>
<dbReference type="Gene3D" id="1.20.1270.370">
    <property type="match status" value="1"/>
</dbReference>
<dbReference type="EC" id="4.2.1.-" evidence="4"/>
<dbReference type="Gene3D" id="3.40.50.11890">
    <property type="match status" value="1"/>
</dbReference>
<evidence type="ECO:0000256" key="3">
    <source>
        <dbReference type="ARBA" id="ARBA00023014"/>
    </source>
</evidence>
<dbReference type="RefSeq" id="WP_138209161.1">
    <property type="nucleotide sequence ID" value="NZ_CBCRUQ010000015.1"/>
</dbReference>
<evidence type="ECO:0000313" key="5">
    <source>
        <dbReference type="Proteomes" id="UP000308489"/>
    </source>
</evidence>
<comment type="cofactor">
    <cofactor evidence="1">
        <name>[4Fe-4S] cluster</name>
        <dbReference type="ChEBI" id="CHEBI:49883"/>
    </cofactor>
</comment>
<dbReference type="NCBIfam" id="NF040772">
    <property type="entry name" value="double_cubane"/>
    <property type="match status" value="1"/>
</dbReference>
<gene>
    <name evidence="4" type="primary">hgdB</name>
    <name evidence="4" type="ORF">NCTC503_00351</name>
</gene>
<sequence length="382" mass="43251">MSNLPKAFNEFSEARRNGFIKVKELKDSGKHIVGTFCTFTPTEIIYAADAIPVSLCGVSEEPIPEAEKHLPKNLCPLIKSSYGFALSEKCPYTYFSDILVGETTCDGKKKMYEYLSKLKPMHVMQLPQAIDREHAFKVWRNEIIIFKERLEKEFGIEITEEDIKEAISTKNEERRLLREFYELGKLVPPAISGCEMQTVLEGVGFTLDKKEQNKRIRGMIDKIKDQYENEGKKVDKEAKRILVTGCPIGGAATKVVEIIEQSGGVVVCFENCGGVKEKARLVDEDKDIYDALTEKYLNIGCSVMAPNDNRVALIDDLIDEYQVDGVIDVILQACHTYNVETYRIKEFVTGEKEKPYMSVETDYSQADTGQLKTRIAAFIEML</sequence>
<keyword evidence="4" id="KW-0456">Lyase</keyword>
<dbReference type="Gene3D" id="3.40.50.11900">
    <property type="match status" value="1"/>
</dbReference>
<dbReference type="InterPro" id="IPR010327">
    <property type="entry name" value="FldB/FldC_alpha/beta"/>
</dbReference>
<evidence type="ECO:0000256" key="1">
    <source>
        <dbReference type="ARBA" id="ARBA00001966"/>
    </source>
</evidence>
<keyword evidence="3" id="KW-0408">Iron</keyword>
<reference evidence="4 5" key="1">
    <citation type="submission" date="2019-05" db="EMBL/GenBank/DDBJ databases">
        <authorList>
            <consortium name="Pathogen Informatics"/>
        </authorList>
    </citation>
    <scope>NUCLEOTIDE SEQUENCE [LARGE SCALE GENOMIC DNA]</scope>
    <source>
        <strain evidence="4 5">NCTC503</strain>
    </source>
</reference>
<keyword evidence="5" id="KW-1185">Reference proteome</keyword>
<dbReference type="EMBL" id="LR590481">
    <property type="protein sequence ID" value="VTQ83422.1"/>
    <property type="molecule type" value="Genomic_DNA"/>
</dbReference>
<dbReference type="Pfam" id="PF06050">
    <property type="entry name" value="HGD-D"/>
    <property type="match status" value="1"/>
</dbReference>
<dbReference type="AlphaFoldDB" id="A0A4U9QXM7"/>
<proteinExistence type="inferred from homology"/>
<dbReference type="GO" id="GO:0051536">
    <property type="term" value="F:iron-sulfur cluster binding"/>
    <property type="evidence" value="ECO:0007669"/>
    <property type="project" value="UniProtKB-KW"/>
</dbReference>
<organism evidence="4 5">
    <name type="scientific">Hathewaya histolytica</name>
    <name type="common">Clostridium histolyticum</name>
    <dbReference type="NCBI Taxonomy" id="1498"/>
    <lineage>
        <taxon>Bacteria</taxon>
        <taxon>Bacillati</taxon>
        <taxon>Bacillota</taxon>
        <taxon>Clostridia</taxon>
        <taxon>Eubacteriales</taxon>
        <taxon>Clostridiaceae</taxon>
        <taxon>Hathewaya</taxon>
    </lineage>
</organism>
<name>A0A4U9QXM7_HATHI</name>
<comment type="similarity">
    <text evidence="2">Belongs to the FldB/FldC dehydratase alpha/beta subunit family.</text>
</comment>
<dbReference type="Proteomes" id="UP000308489">
    <property type="component" value="Chromosome 1"/>
</dbReference>
<dbReference type="InterPro" id="IPR047678">
    <property type="entry name" value="YjiM-like"/>
</dbReference>
<accession>A0A4U9QXM7</accession>
<dbReference type="KEGG" id="hhw:NCTC503_00351"/>
<evidence type="ECO:0000256" key="2">
    <source>
        <dbReference type="ARBA" id="ARBA00005806"/>
    </source>
</evidence>
<dbReference type="GO" id="GO:0016836">
    <property type="term" value="F:hydro-lyase activity"/>
    <property type="evidence" value="ECO:0007669"/>
    <property type="project" value="UniProtKB-ARBA"/>
</dbReference>
<dbReference type="PANTHER" id="PTHR30548:SF6">
    <property type="entry name" value="DEHYDRATASE SUBUNIT YJIM-RELATED"/>
    <property type="match status" value="1"/>
</dbReference>